<dbReference type="RefSeq" id="WP_115310239.1">
    <property type="nucleotide sequence ID" value="NZ_UHIO01000001.1"/>
</dbReference>
<accession>A0A380NM74</accession>
<name>A0A380NM74_9FIRM</name>
<gene>
    <name evidence="1" type="ORF">NCTC12020_01055</name>
</gene>
<sequence>MRPLFINHSNHPSDNWSEKQRAEAEKVGAIKDILFPNINPQATLDEVKQLVSIYCAEIRKLEPSVVLCQGEFTYTFHMVNSLKALEIPVVAACSERCVKERMDSKGVHKDIYYEFEQFREY</sequence>
<keyword evidence="2" id="KW-1185">Reference proteome</keyword>
<evidence type="ECO:0000313" key="1">
    <source>
        <dbReference type="EMBL" id="SUP43080.1"/>
    </source>
</evidence>
<proteinExistence type="predicted"/>
<protein>
    <recommendedName>
        <fullName evidence="3">CRISPR-associated protein</fullName>
    </recommendedName>
</protein>
<dbReference type="Proteomes" id="UP000255367">
    <property type="component" value="Unassembled WGS sequence"/>
</dbReference>
<evidence type="ECO:0008006" key="3">
    <source>
        <dbReference type="Google" id="ProtNLM"/>
    </source>
</evidence>
<organism evidence="1 2">
    <name type="scientific">Veillonella criceti</name>
    <dbReference type="NCBI Taxonomy" id="103891"/>
    <lineage>
        <taxon>Bacteria</taxon>
        <taxon>Bacillati</taxon>
        <taxon>Bacillota</taxon>
        <taxon>Negativicutes</taxon>
        <taxon>Veillonellales</taxon>
        <taxon>Veillonellaceae</taxon>
        <taxon>Veillonella</taxon>
    </lineage>
</organism>
<dbReference type="EMBL" id="UHIO01000001">
    <property type="protein sequence ID" value="SUP43080.1"/>
    <property type="molecule type" value="Genomic_DNA"/>
</dbReference>
<reference evidence="1 2" key="1">
    <citation type="submission" date="2018-06" db="EMBL/GenBank/DDBJ databases">
        <authorList>
            <consortium name="Pathogen Informatics"/>
            <person name="Doyle S."/>
        </authorList>
    </citation>
    <scope>NUCLEOTIDE SEQUENCE [LARGE SCALE GENOMIC DNA]</scope>
    <source>
        <strain evidence="1 2">NCTC12020</strain>
    </source>
</reference>
<evidence type="ECO:0000313" key="2">
    <source>
        <dbReference type="Proteomes" id="UP000255367"/>
    </source>
</evidence>
<dbReference type="OrthoDB" id="1452810at2"/>
<dbReference type="AlphaFoldDB" id="A0A380NM74"/>